<dbReference type="Gene3D" id="1.10.287.950">
    <property type="entry name" value="Methyl-accepting chemotaxis protein"/>
    <property type="match status" value="1"/>
</dbReference>
<evidence type="ECO:0000256" key="3">
    <source>
        <dbReference type="PROSITE-ProRule" id="PRU00284"/>
    </source>
</evidence>
<dbReference type="PANTHER" id="PTHR43531">
    <property type="entry name" value="PROTEIN ICFG"/>
    <property type="match status" value="1"/>
</dbReference>
<evidence type="ECO:0000259" key="5">
    <source>
        <dbReference type="PROSITE" id="PS50111"/>
    </source>
</evidence>
<feature type="transmembrane region" description="Helical" evidence="4">
    <location>
        <begin position="66"/>
        <end position="85"/>
    </location>
</feature>
<dbReference type="GO" id="GO:0006935">
    <property type="term" value="P:chemotaxis"/>
    <property type="evidence" value="ECO:0007669"/>
    <property type="project" value="UniProtKB-KW"/>
</dbReference>
<feature type="domain" description="Methyl-accepting transducer" evidence="5">
    <location>
        <begin position="206"/>
        <end position="463"/>
    </location>
</feature>
<dbReference type="InterPro" id="IPR051310">
    <property type="entry name" value="MCP_chemotaxis"/>
</dbReference>
<feature type="transmembrane region" description="Helical" evidence="4">
    <location>
        <begin position="112"/>
        <end position="130"/>
    </location>
</feature>
<feature type="transmembrane region" description="Helical" evidence="4">
    <location>
        <begin position="19"/>
        <end position="36"/>
    </location>
</feature>
<comment type="similarity">
    <text evidence="2">Belongs to the methyl-accepting chemotaxis (MCP) protein family.</text>
</comment>
<reference evidence="7 9" key="2">
    <citation type="journal article" date="2019" name="PLoS Negl. Trop. Dis.">
        <title>Revisiting the worldwide diversity of Leptospira species in the environment.</title>
        <authorList>
            <person name="Vincent A.T."/>
            <person name="Schiettekatte O."/>
            <person name="Bourhy P."/>
            <person name="Veyrier F.J."/>
            <person name="Picardeau M."/>
        </authorList>
    </citation>
    <scope>NUCLEOTIDE SEQUENCE [LARGE SCALE GENOMIC DNA]</scope>
    <source>
        <strain evidence="7 9">201800273</strain>
        <strain evidence="6">201800295</strain>
    </source>
</reference>
<feature type="transmembrane region" description="Helical" evidence="4">
    <location>
        <begin position="42"/>
        <end position="59"/>
    </location>
</feature>
<dbReference type="EMBL" id="RQFD01000003">
    <property type="protein sequence ID" value="TGK52295.1"/>
    <property type="molecule type" value="Genomic_DNA"/>
</dbReference>
<dbReference type="EMBL" id="RQFT01000010">
    <property type="protein sequence ID" value="TGL04904.1"/>
    <property type="molecule type" value="Genomic_DNA"/>
</dbReference>
<name>A0A7I0HRC1_9LEPT</name>
<dbReference type="SMART" id="SM00283">
    <property type="entry name" value="MA"/>
    <property type="match status" value="1"/>
</dbReference>
<evidence type="ECO:0000256" key="1">
    <source>
        <dbReference type="ARBA" id="ARBA00022500"/>
    </source>
</evidence>
<evidence type="ECO:0000313" key="8">
    <source>
        <dbReference type="Proteomes" id="UP000297617"/>
    </source>
</evidence>
<dbReference type="GO" id="GO:0004888">
    <property type="term" value="F:transmembrane signaling receptor activity"/>
    <property type="evidence" value="ECO:0007669"/>
    <property type="project" value="TreeGrafter"/>
</dbReference>
<protein>
    <submittedName>
        <fullName evidence="7">Chemotaxis protein</fullName>
    </submittedName>
</protein>
<evidence type="ECO:0000256" key="2">
    <source>
        <dbReference type="ARBA" id="ARBA00029447"/>
    </source>
</evidence>
<dbReference type="Proteomes" id="UP000297617">
    <property type="component" value="Unassembled WGS sequence"/>
</dbReference>
<dbReference type="PROSITE" id="PS50111">
    <property type="entry name" value="CHEMOTAXIS_TRANSDUC_2"/>
    <property type="match status" value="1"/>
</dbReference>
<proteinExistence type="inferred from homology"/>
<keyword evidence="4" id="KW-0812">Transmembrane</keyword>
<keyword evidence="4" id="KW-1133">Transmembrane helix</keyword>
<dbReference type="GO" id="GO:0005886">
    <property type="term" value="C:plasma membrane"/>
    <property type="evidence" value="ECO:0007669"/>
    <property type="project" value="TreeGrafter"/>
</dbReference>
<dbReference type="Pfam" id="PF00015">
    <property type="entry name" value="MCPsignal"/>
    <property type="match status" value="1"/>
</dbReference>
<gene>
    <name evidence="6" type="ORF">EHQ10_00625</name>
    <name evidence="7" type="ORF">EHQ43_11530</name>
</gene>
<dbReference type="GO" id="GO:0007165">
    <property type="term" value="P:signal transduction"/>
    <property type="evidence" value="ECO:0007669"/>
    <property type="project" value="UniProtKB-KW"/>
</dbReference>
<reference evidence="6" key="1">
    <citation type="submission" date="2018-10" db="EMBL/GenBank/DDBJ databases">
        <authorList>
            <person name="Vincent A.T."/>
            <person name="Schiettekatte O."/>
            <person name="Bourhy P."/>
            <person name="Veyrier F.J."/>
            <person name="Picardeau M."/>
        </authorList>
    </citation>
    <scope>NUCLEOTIDE SEQUENCE</scope>
    <source>
        <strain evidence="6">201800295</strain>
    </source>
</reference>
<accession>A0A7I0HRC1</accession>
<dbReference type="PANTHER" id="PTHR43531:SF11">
    <property type="entry name" value="METHYL-ACCEPTING CHEMOTAXIS PROTEIN 3"/>
    <property type="match status" value="1"/>
</dbReference>
<organism evidence="7 9">
    <name type="scientific">Leptospira bouyouniensis</name>
    <dbReference type="NCBI Taxonomy" id="2484911"/>
    <lineage>
        <taxon>Bacteria</taxon>
        <taxon>Pseudomonadati</taxon>
        <taxon>Spirochaetota</taxon>
        <taxon>Spirochaetia</taxon>
        <taxon>Leptospirales</taxon>
        <taxon>Leptospiraceae</taxon>
        <taxon>Leptospira</taxon>
    </lineage>
</organism>
<keyword evidence="4" id="KW-0472">Membrane</keyword>
<dbReference type="AlphaFoldDB" id="A0A7I0HRC1"/>
<evidence type="ECO:0000313" key="6">
    <source>
        <dbReference type="EMBL" id="TGK52295.1"/>
    </source>
</evidence>
<feature type="transmembrane region" description="Helical" evidence="4">
    <location>
        <begin position="150"/>
        <end position="173"/>
    </location>
</feature>
<evidence type="ECO:0000313" key="9">
    <source>
        <dbReference type="Proteomes" id="UP000297641"/>
    </source>
</evidence>
<dbReference type="InterPro" id="IPR004089">
    <property type="entry name" value="MCPsignal_dom"/>
</dbReference>
<keyword evidence="3" id="KW-0807">Transducer</keyword>
<evidence type="ECO:0000256" key="4">
    <source>
        <dbReference type="SAM" id="Phobius"/>
    </source>
</evidence>
<dbReference type="Proteomes" id="UP000297641">
    <property type="component" value="Unassembled WGS sequence"/>
</dbReference>
<dbReference type="SUPFAM" id="SSF58104">
    <property type="entry name" value="Methyl-accepting chemotaxis protein (MCP) signaling domain"/>
    <property type="match status" value="1"/>
</dbReference>
<keyword evidence="1" id="KW-0145">Chemotaxis</keyword>
<keyword evidence="8" id="KW-1185">Reference proteome</keyword>
<sequence>MDLRLAAVLLERQKKVDTFFVWAIFAHIPLVLLLSLGYGATLVVTSSAVLITVLSFLFYKFFRGSFFLRAWNGAALMLFSALLIQAQFGRIEMHFHVFSALAILFVYEDWRVLLVAALTIAIHHLVGNYLQEFGVTLFDTKIIVYSYGTGLEIVITHALFVVMETGILIYFSFLSVKDLRIQIETQTNLETVMAGVTAAIDEVSHETKMYLENSNQIAKAVREFESSFQNQSSSIEAISAATEETTASSQLILEGSNRQIKEVKTVEELNRNLFNMNEGFVKSLEVMRSKIQESAESVKKTETEFSTLYQSMEVAVDDSEKMEEILDLISDIAEKVNLLSLNASIEAARAGDAGRGFAVVASEISKLADSTAEATKNISTISGKIKSAIQISFKQSNQINQTVQGFVKSILSSEAGMGELTEKISGTLSAFEKQENALTTLDQIAQEMQLSSKEQSTSMIEISNSIMDLNLKTQTNLNTSSEMISFIDKGNVIFENLKESVETLSAMIGDEKTV</sequence>
<comment type="caution">
    <text evidence="7">The sequence shown here is derived from an EMBL/GenBank/DDBJ whole genome shotgun (WGS) entry which is preliminary data.</text>
</comment>
<evidence type="ECO:0000313" key="7">
    <source>
        <dbReference type="EMBL" id="TGL04904.1"/>
    </source>
</evidence>